<comment type="caution">
    <text evidence="4">The sequence shown here is derived from an EMBL/GenBank/DDBJ whole genome shotgun (WGS) entry which is preliminary data.</text>
</comment>
<evidence type="ECO:0000256" key="3">
    <source>
        <dbReference type="RuleBase" id="RU003707"/>
    </source>
</evidence>
<evidence type="ECO:0000313" key="5">
    <source>
        <dbReference type="Proteomes" id="UP000765845"/>
    </source>
</evidence>
<keyword evidence="2" id="KW-0456">Lyase</keyword>
<organism evidence="4 5">
    <name type="scientific">Spongiibacter thalassae</name>
    <dbReference type="NCBI Taxonomy" id="2721624"/>
    <lineage>
        <taxon>Bacteria</taxon>
        <taxon>Pseudomonadati</taxon>
        <taxon>Pseudomonadota</taxon>
        <taxon>Gammaproteobacteria</taxon>
        <taxon>Cellvibrionales</taxon>
        <taxon>Spongiibacteraceae</taxon>
        <taxon>Spongiibacter</taxon>
    </lineage>
</organism>
<dbReference type="Gene3D" id="3.90.226.20">
    <property type="match status" value="1"/>
</dbReference>
<evidence type="ECO:0000256" key="2">
    <source>
        <dbReference type="ARBA" id="ARBA00023239"/>
    </source>
</evidence>
<dbReference type="PROSITE" id="PS00166">
    <property type="entry name" value="ENOYL_COA_HYDRATASE"/>
    <property type="match status" value="1"/>
</dbReference>
<proteinExistence type="inferred from homology"/>
<dbReference type="PANTHER" id="PTHR11941:SF54">
    <property type="entry name" value="ENOYL-COA HYDRATASE, MITOCHONDRIAL"/>
    <property type="match status" value="1"/>
</dbReference>
<keyword evidence="5" id="KW-1185">Reference proteome</keyword>
<dbReference type="InterPro" id="IPR029045">
    <property type="entry name" value="ClpP/crotonase-like_dom_sf"/>
</dbReference>
<dbReference type="InterPro" id="IPR001753">
    <property type="entry name" value="Enoyl-CoA_hydra/iso"/>
</dbReference>
<protein>
    <submittedName>
        <fullName evidence="4">Enoyl-CoA hydratase</fullName>
    </submittedName>
</protein>
<evidence type="ECO:0000313" key="4">
    <source>
        <dbReference type="EMBL" id="NKI16032.1"/>
    </source>
</evidence>
<gene>
    <name evidence="4" type="ORF">HCU74_01240</name>
</gene>
<dbReference type="Gene3D" id="1.10.12.10">
    <property type="entry name" value="Lyase 2-enoyl-coa Hydratase, Chain A, domain 2"/>
    <property type="match status" value="1"/>
</dbReference>
<dbReference type="InterPro" id="IPR014748">
    <property type="entry name" value="Enoyl-CoA_hydra_C"/>
</dbReference>
<dbReference type="RefSeq" id="WP_168448577.1">
    <property type="nucleotide sequence ID" value="NZ_JAAWWK010000001.1"/>
</dbReference>
<dbReference type="PANTHER" id="PTHR11941">
    <property type="entry name" value="ENOYL-COA HYDRATASE-RELATED"/>
    <property type="match status" value="1"/>
</dbReference>
<accession>A0ABX1GC94</accession>
<dbReference type="CDD" id="cd06558">
    <property type="entry name" value="crotonase-like"/>
    <property type="match status" value="1"/>
</dbReference>
<dbReference type="EMBL" id="JAAWWK010000001">
    <property type="protein sequence ID" value="NKI16032.1"/>
    <property type="molecule type" value="Genomic_DNA"/>
</dbReference>
<dbReference type="SUPFAM" id="SSF52096">
    <property type="entry name" value="ClpP/crotonase"/>
    <property type="match status" value="1"/>
</dbReference>
<dbReference type="Proteomes" id="UP000765845">
    <property type="component" value="Unassembled WGS sequence"/>
</dbReference>
<comment type="similarity">
    <text evidence="1 3">Belongs to the enoyl-CoA hydratase/isomerase family.</text>
</comment>
<reference evidence="4 5" key="1">
    <citation type="submission" date="2020-04" db="EMBL/GenBank/DDBJ databases">
        <authorList>
            <person name="Yoon J."/>
        </authorList>
    </citation>
    <scope>NUCLEOTIDE SEQUENCE [LARGE SCALE GENOMIC DNA]</scope>
    <source>
        <strain evidence="4 5">KMU-166</strain>
    </source>
</reference>
<dbReference type="Gene3D" id="3.30.300.220">
    <property type="match status" value="1"/>
</dbReference>
<dbReference type="InterPro" id="IPR018376">
    <property type="entry name" value="Enoyl-CoA_hyd/isom_CS"/>
</dbReference>
<sequence>MNDAVVISRDGAVATLTLNRPEKRNALDLSLRAAIAEGMRELSADDSVAAIVITGGDQVFAAGADLNLLVDKGSQQVADIDLGQYWAPLAQCRKPVIAAVSGFALGAGCELVMMCDMIVADPSARFGQPEARVGIMPGAGGTQRLIRAVGKATASMMLMSGEPITAERAYQLGLISDLVAEGEALGRAQQLAKSASKMPPKAIAAIKRVLAQGADLPLDAALMLENREFLLLFDTDDKREGMSAFLEKRKAEFKGR</sequence>
<evidence type="ECO:0000256" key="1">
    <source>
        <dbReference type="ARBA" id="ARBA00005254"/>
    </source>
</evidence>
<name>A0ABX1GC94_9GAMM</name>
<dbReference type="Pfam" id="PF00378">
    <property type="entry name" value="ECH_1"/>
    <property type="match status" value="1"/>
</dbReference>